<dbReference type="Proteomes" id="UP000269974">
    <property type="component" value="Unassembled WGS sequence"/>
</dbReference>
<accession>A0A1G7E179</accession>
<evidence type="ECO:0000313" key="3">
    <source>
        <dbReference type="EMBL" id="MDY5153275.1"/>
    </source>
</evidence>
<dbReference type="AlphaFoldDB" id="A0A1G7E179"/>
<dbReference type="Proteomes" id="UP000182744">
    <property type="component" value="Unassembled WGS sequence"/>
</dbReference>
<organism evidence="4 6">
    <name type="scientific">Actinobaculum suis</name>
    <dbReference type="NCBI Taxonomy" id="1657"/>
    <lineage>
        <taxon>Bacteria</taxon>
        <taxon>Bacillati</taxon>
        <taxon>Actinomycetota</taxon>
        <taxon>Actinomycetes</taxon>
        <taxon>Actinomycetales</taxon>
        <taxon>Actinomycetaceae</taxon>
        <taxon>Actinobaculum</taxon>
    </lineage>
</organism>
<keyword evidence="1" id="KW-0175">Coiled coil</keyword>
<feature type="compositionally biased region" description="Low complexity" evidence="2">
    <location>
        <begin position="208"/>
        <end position="223"/>
    </location>
</feature>
<reference evidence="5 7" key="3">
    <citation type="submission" date="2018-11" db="EMBL/GenBank/DDBJ databases">
        <authorList>
            <consortium name="Pathogen Informatics"/>
        </authorList>
    </citation>
    <scope>NUCLEOTIDE SEQUENCE [LARGE SCALE GENOMIC DNA]</scope>
    <source>
        <strain evidence="5 7">NCTC10327</strain>
    </source>
</reference>
<feature type="coiled-coil region" evidence="1">
    <location>
        <begin position="119"/>
        <end position="161"/>
    </location>
</feature>
<evidence type="ECO:0000313" key="5">
    <source>
        <dbReference type="EMBL" id="VDG76272.1"/>
    </source>
</evidence>
<keyword evidence="6" id="KW-1185">Reference proteome</keyword>
<evidence type="ECO:0000313" key="6">
    <source>
        <dbReference type="Proteomes" id="UP000182744"/>
    </source>
</evidence>
<dbReference type="EMBL" id="JAWNFU010000002">
    <property type="protein sequence ID" value="MDY5153275.1"/>
    <property type="molecule type" value="Genomic_DNA"/>
</dbReference>
<evidence type="ECO:0000313" key="7">
    <source>
        <dbReference type="Proteomes" id="UP000269974"/>
    </source>
</evidence>
<feature type="compositionally biased region" description="Basic and acidic residues" evidence="2">
    <location>
        <begin position="241"/>
        <end position="250"/>
    </location>
</feature>
<reference evidence="3" key="4">
    <citation type="submission" date="2023-10" db="EMBL/GenBank/DDBJ databases">
        <title>Whole Genome based description of the genera Actinobaculum and Actinotignum reveals a complex phylogenetic relationship within the species included in the genus Actinotignum.</title>
        <authorList>
            <person name="Jensen C.S."/>
            <person name="Dargis R."/>
            <person name="Kemp M."/>
            <person name="Christensen J.J."/>
        </authorList>
    </citation>
    <scope>NUCLEOTIDE SEQUENCE</scope>
    <source>
        <strain evidence="3">Actinobaculum_suis_CCUG19206T</strain>
    </source>
</reference>
<dbReference type="RefSeq" id="WP_176700750.1">
    <property type="nucleotide sequence ID" value="NZ_FNAU01000014.1"/>
</dbReference>
<protein>
    <recommendedName>
        <fullName evidence="8">ATPase</fullName>
    </recommendedName>
</protein>
<reference evidence="6" key="1">
    <citation type="submission" date="2016-10" db="EMBL/GenBank/DDBJ databases">
        <authorList>
            <person name="Varghese N."/>
        </authorList>
    </citation>
    <scope>NUCLEOTIDE SEQUENCE [LARGE SCALE GENOMIC DNA]</scope>
    <source>
        <strain evidence="6">DSM 20639</strain>
    </source>
</reference>
<dbReference type="Proteomes" id="UP001273799">
    <property type="component" value="Unassembled WGS sequence"/>
</dbReference>
<dbReference type="EMBL" id="UYIO01000001">
    <property type="protein sequence ID" value="VDG76272.1"/>
    <property type="molecule type" value="Genomic_DNA"/>
</dbReference>
<evidence type="ECO:0008006" key="8">
    <source>
        <dbReference type="Google" id="ProtNLM"/>
    </source>
</evidence>
<evidence type="ECO:0000313" key="4">
    <source>
        <dbReference type="EMBL" id="SDE57457.1"/>
    </source>
</evidence>
<evidence type="ECO:0000256" key="2">
    <source>
        <dbReference type="SAM" id="MobiDB-lite"/>
    </source>
</evidence>
<evidence type="ECO:0000256" key="1">
    <source>
        <dbReference type="SAM" id="Coils"/>
    </source>
</evidence>
<gene>
    <name evidence="5" type="ORF">NCTC10327_00935</name>
    <name evidence="3" type="ORF">R6G71_04315</name>
    <name evidence="4" type="ORF">SAMN05421878_11427</name>
</gene>
<feature type="region of interest" description="Disordered" evidence="2">
    <location>
        <begin position="208"/>
        <end position="250"/>
    </location>
</feature>
<sequence>MSEETEAQSVMEILDTLIDILEEARAIPMSASVMVNKSEMLDLLVAARDTVPEQVVRADGVLSNIQRTKAKAQQEAQEIVATAETEGKRIVSEARARAQRLVSEDAITVAARSEAQRIEDEAKIRAERLREGANQYSDETLATLEGRIAEVSRSIEEITAAANSEIDHALSQIYAGRQVIASRTQDSRVAFEDGGSAYEQESVFSSRNANANGNAHNSNTTNRAAYGTGSAAESTQSTGSRHHEGHAAGA</sequence>
<reference evidence="4" key="2">
    <citation type="submission" date="2016-10" db="EMBL/GenBank/DDBJ databases">
        <authorList>
            <person name="de Groot N.N."/>
        </authorList>
    </citation>
    <scope>NUCLEOTIDE SEQUENCE [LARGE SCALE GENOMIC DNA]</scope>
    <source>
        <strain evidence="4">DSM 20639</strain>
    </source>
</reference>
<dbReference type="EMBL" id="FNAU01000014">
    <property type="protein sequence ID" value="SDE57457.1"/>
    <property type="molecule type" value="Genomic_DNA"/>
</dbReference>
<proteinExistence type="predicted"/>
<name>A0A1G7E179_9ACTO</name>